<evidence type="ECO:0000313" key="2">
    <source>
        <dbReference type="Proteomes" id="UP001152178"/>
    </source>
</evidence>
<accession>A0ABT4R355</accession>
<sequence length="77" mass="9181">MVQFIRNRLAASEEALGVESNPARRKRINKDIQKDIKVIDDLKRSSEELLEKLRPWGFVETRDLWEEMIELKFPWAP</sequence>
<dbReference type="Proteomes" id="UP001152178">
    <property type="component" value="Unassembled WGS sequence"/>
</dbReference>
<reference evidence="1" key="1">
    <citation type="submission" date="2022-11" db="EMBL/GenBank/DDBJ databases">
        <authorList>
            <person name="Coimbra C."/>
        </authorList>
    </citation>
    <scope>NUCLEOTIDE SEQUENCE</scope>
    <source>
        <strain evidence="1">Jales19</strain>
    </source>
</reference>
<protein>
    <submittedName>
        <fullName evidence="1">Uncharacterized protein</fullName>
    </submittedName>
</protein>
<organism evidence="1 2">
    <name type="scientific">Mesorhizobium qingshengii</name>
    <dbReference type="NCBI Taxonomy" id="1165689"/>
    <lineage>
        <taxon>Bacteria</taxon>
        <taxon>Pseudomonadati</taxon>
        <taxon>Pseudomonadota</taxon>
        <taxon>Alphaproteobacteria</taxon>
        <taxon>Hyphomicrobiales</taxon>
        <taxon>Phyllobacteriaceae</taxon>
        <taxon>Mesorhizobium</taxon>
    </lineage>
</organism>
<comment type="caution">
    <text evidence="1">The sequence shown here is derived from an EMBL/GenBank/DDBJ whole genome shotgun (WGS) entry which is preliminary data.</text>
</comment>
<dbReference type="EMBL" id="JAPFQA010000023">
    <property type="protein sequence ID" value="MCZ8548256.1"/>
    <property type="molecule type" value="Genomic_DNA"/>
</dbReference>
<keyword evidence="2" id="KW-1185">Reference proteome</keyword>
<gene>
    <name evidence="1" type="ORF">OOJ09_29130</name>
</gene>
<name>A0ABT4R355_9HYPH</name>
<dbReference type="RefSeq" id="WP_269908509.1">
    <property type="nucleotide sequence ID" value="NZ_JAPFQA010000023.1"/>
</dbReference>
<evidence type="ECO:0000313" key="1">
    <source>
        <dbReference type="EMBL" id="MCZ8548256.1"/>
    </source>
</evidence>
<proteinExistence type="predicted"/>